<gene>
    <name evidence="1" type="ORF">SDC9_107111</name>
</gene>
<reference evidence="1" key="1">
    <citation type="submission" date="2019-08" db="EMBL/GenBank/DDBJ databases">
        <authorList>
            <person name="Kucharzyk K."/>
            <person name="Murdoch R.W."/>
            <person name="Higgins S."/>
            <person name="Loffler F."/>
        </authorList>
    </citation>
    <scope>NUCLEOTIDE SEQUENCE</scope>
</reference>
<name>A0A645B466_9ZZZZ</name>
<comment type="caution">
    <text evidence="1">The sequence shown here is derived from an EMBL/GenBank/DDBJ whole genome shotgun (WGS) entry which is preliminary data.</text>
</comment>
<accession>A0A645B466</accession>
<dbReference type="AlphaFoldDB" id="A0A645B466"/>
<protein>
    <submittedName>
        <fullName evidence="1">Uncharacterized protein</fullName>
    </submittedName>
</protein>
<dbReference type="EMBL" id="VSSQ01017711">
    <property type="protein sequence ID" value="MPM60260.1"/>
    <property type="molecule type" value="Genomic_DNA"/>
</dbReference>
<sequence>MIAVGTPVQLLRRETYQSAMGSYGGQCPAKSETVGQEDVGTLHAEFIAVVLLSQHYIADERFDGRYQRICCIPTRSTDVPAALLDIFLHEFVLHGVIFLHPGILHTSFEVEDIIGILLQQEEVLVDSVPYILFDSSLYVPVPLGVQVGIRHHVDFGSLLGLRGLCL</sequence>
<evidence type="ECO:0000313" key="1">
    <source>
        <dbReference type="EMBL" id="MPM60260.1"/>
    </source>
</evidence>
<organism evidence="1">
    <name type="scientific">bioreactor metagenome</name>
    <dbReference type="NCBI Taxonomy" id="1076179"/>
    <lineage>
        <taxon>unclassified sequences</taxon>
        <taxon>metagenomes</taxon>
        <taxon>ecological metagenomes</taxon>
    </lineage>
</organism>
<proteinExistence type="predicted"/>